<dbReference type="PROSITE" id="PS00675">
    <property type="entry name" value="SIGMA54_INTERACT_1"/>
    <property type="match status" value="1"/>
</dbReference>
<evidence type="ECO:0000256" key="3">
    <source>
        <dbReference type="ARBA" id="ARBA00022490"/>
    </source>
</evidence>
<evidence type="ECO:0000256" key="1">
    <source>
        <dbReference type="ARBA" id="ARBA00004496"/>
    </source>
</evidence>
<dbReference type="InterPro" id="IPR025943">
    <property type="entry name" value="Sigma_54_int_dom_ATP-bd_2"/>
</dbReference>
<dbReference type="InterPro" id="IPR002197">
    <property type="entry name" value="HTH_Fis"/>
</dbReference>
<evidence type="ECO:0000256" key="13">
    <source>
        <dbReference type="ARBA" id="ARBA00023231"/>
    </source>
</evidence>
<dbReference type="PANTHER" id="PTHR32071:SF95">
    <property type="entry name" value="DNA-BINDING TRANSCRIPTIONAL REGULATOR NTRC"/>
    <property type="match status" value="1"/>
</dbReference>
<feature type="modified residue" description="4-aspartylphosphate" evidence="16">
    <location>
        <position position="52"/>
    </location>
</feature>
<name>A0AA35T2D2_GEOBA</name>
<accession>A0AA35T2D2</accession>
<feature type="domain" description="Response regulatory" evidence="18">
    <location>
        <begin position="3"/>
        <end position="117"/>
    </location>
</feature>
<keyword evidence="3" id="KW-0963">Cytoplasm</keyword>
<dbReference type="Pfam" id="PF00072">
    <property type="entry name" value="Response_reg"/>
    <property type="match status" value="1"/>
</dbReference>
<dbReference type="Gene3D" id="3.40.50.300">
    <property type="entry name" value="P-loop containing nucleotide triphosphate hydrolases"/>
    <property type="match status" value="1"/>
</dbReference>
<keyword evidence="5 16" id="KW-0597">Phosphoprotein</keyword>
<evidence type="ECO:0000313" key="20">
    <source>
        <dbReference type="Proteomes" id="UP001174909"/>
    </source>
</evidence>
<evidence type="ECO:0000256" key="8">
    <source>
        <dbReference type="ARBA" id="ARBA00023012"/>
    </source>
</evidence>
<dbReference type="Gene3D" id="1.10.8.60">
    <property type="match status" value="1"/>
</dbReference>
<dbReference type="CDD" id="cd00009">
    <property type="entry name" value="AAA"/>
    <property type="match status" value="1"/>
</dbReference>
<dbReference type="PROSITE" id="PS50045">
    <property type="entry name" value="SIGMA54_INTERACT_4"/>
    <property type="match status" value="1"/>
</dbReference>
<feature type="domain" description="Sigma-54 factor interaction" evidence="17">
    <location>
        <begin position="143"/>
        <end position="373"/>
    </location>
</feature>
<dbReference type="InterPro" id="IPR025662">
    <property type="entry name" value="Sigma_54_int_dom_ATP-bd_1"/>
</dbReference>
<dbReference type="InterPro" id="IPR011006">
    <property type="entry name" value="CheY-like_superfamily"/>
</dbReference>
<dbReference type="FunFam" id="3.40.50.300:FF:000006">
    <property type="entry name" value="DNA-binding transcriptional regulator NtrC"/>
    <property type="match status" value="1"/>
</dbReference>
<comment type="subcellular location">
    <subcellularLocation>
        <location evidence="1">Cytoplasm</location>
    </subcellularLocation>
</comment>
<dbReference type="PROSITE" id="PS50110">
    <property type="entry name" value="RESPONSE_REGULATORY"/>
    <property type="match status" value="1"/>
</dbReference>
<dbReference type="SUPFAM" id="SSF46689">
    <property type="entry name" value="Homeodomain-like"/>
    <property type="match status" value="1"/>
</dbReference>
<evidence type="ECO:0000256" key="11">
    <source>
        <dbReference type="ARBA" id="ARBA00023159"/>
    </source>
</evidence>
<sequence length="475" mass="52813">MKNVLVIDDDEKICWAFEQFLESEGYRPSTANNAEEGLRRIAADKPDVVLLDVKLPGMSGLEALGEIKEHHPWVIVIIITAYDDVETTIEAMRLQAFDFVPKPIDLDIVKSVLERAFRTQSVRSTLPVETADESPTAQIGHRLVGKSSQMREIYKLIGIMASNTMTVLIEGETGTGKDLVARAIHTGSPRKEAPFIPVDCGALPDELLESELFGYEAGAFTGAKTEGKPGRFELANGGTLFLDEVGNMTPTLQVKLLRALQTQEIERLGGTRRLEVDVRVIAATNQELSAMVKRGQFREDLYYRFKRIALHLPPLRERREDIPLLVTHFLKLAQEELGKPIWGISEEGMKLLQDYPWPGNVRELENCIRSAGTLCRADVILPDDLPPEVRTGHQIDSTGASQLEVSLKSVLQDVTKEAVMQGRQGLYEEVVALLDKSLIELVLNEFSGNHSKTAELLGMSRTTLLKKIKQSDSGF</sequence>
<keyword evidence="7" id="KW-0067">ATP-binding</keyword>
<dbReference type="SUPFAM" id="SSF52540">
    <property type="entry name" value="P-loop containing nucleoside triphosphate hydrolases"/>
    <property type="match status" value="1"/>
</dbReference>
<keyword evidence="8" id="KW-0902">Two-component regulatory system</keyword>
<dbReference type="GO" id="GO:0005524">
    <property type="term" value="F:ATP binding"/>
    <property type="evidence" value="ECO:0007669"/>
    <property type="project" value="UniProtKB-KW"/>
</dbReference>
<evidence type="ECO:0000259" key="18">
    <source>
        <dbReference type="PROSITE" id="PS50110"/>
    </source>
</evidence>
<dbReference type="InterPro" id="IPR001789">
    <property type="entry name" value="Sig_transdc_resp-reg_receiver"/>
</dbReference>
<evidence type="ECO:0000256" key="10">
    <source>
        <dbReference type="ARBA" id="ARBA00023125"/>
    </source>
</evidence>
<evidence type="ECO:0000256" key="2">
    <source>
        <dbReference type="ARBA" id="ARBA00019059"/>
    </source>
</evidence>
<dbReference type="InterPro" id="IPR025944">
    <property type="entry name" value="Sigma_54_int_dom_CS"/>
</dbReference>
<evidence type="ECO:0000256" key="15">
    <source>
        <dbReference type="ARBA" id="ARBA00031910"/>
    </source>
</evidence>
<dbReference type="Pfam" id="PF25601">
    <property type="entry name" value="AAA_lid_14"/>
    <property type="match status" value="1"/>
</dbReference>
<dbReference type="InterPro" id="IPR003593">
    <property type="entry name" value="AAA+_ATPase"/>
</dbReference>
<evidence type="ECO:0000256" key="12">
    <source>
        <dbReference type="ARBA" id="ARBA00023163"/>
    </source>
</evidence>
<keyword evidence="6" id="KW-0547">Nucleotide-binding</keyword>
<dbReference type="GO" id="GO:0005737">
    <property type="term" value="C:cytoplasm"/>
    <property type="evidence" value="ECO:0007669"/>
    <property type="project" value="UniProtKB-SubCell"/>
</dbReference>
<dbReference type="InterPro" id="IPR009057">
    <property type="entry name" value="Homeodomain-like_sf"/>
</dbReference>
<gene>
    <name evidence="19" type="ORF">GBAR_LOCUS22209</name>
</gene>
<keyword evidence="4" id="KW-0678">Repressor</keyword>
<dbReference type="SMART" id="SM00448">
    <property type="entry name" value="REC"/>
    <property type="match status" value="1"/>
</dbReference>
<keyword evidence="20" id="KW-1185">Reference proteome</keyword>
<comment type="caution">
    <text evidence="19">The sequence shown here is derived from an EMBL/GenBank/DDBJ whole genome shotgun (WGS) entry which is preliminary data.</text>
</comment>
<dbReference type="SMART" id="SM00382">
    <property type="entry name" value="AAA"/>
    <property type="match status" value="1"/>
</dbReference>
<dbReference type="InterPro" id="IPR027417">
    <property type="entry name" value="P-loop_NTPase"/>
</dbReference>
<dbReference type="GO" id="GO:0000160">
    <property type="term" value="P:phosphorelay signal transduction system"/>
    <property type="evidence" value="ECO:0007669"/>
    <property type="project" value="UniProtKB-KW"/>
</dbReference>
<dbReference type="AlphaFoldDB" id="A0AA35T2D2"/>
<evidence type="ECO:0000256" key="6">
    <source>
        <dbReference type="ARBA" id="ARBA00022741"/>
    </source>
</evidence>
<evidence type="ECO:0000313" key="19">
    <source>
        <dbReference type="EMBL" id="CAI8039842.1"/>
    </source>
</evidence>
<dbReference type="Proteomes" id="UP001174909">
    <property type="component" value="Unassembled WGS sequence"/>
</dbReference>
<dbReference type="Gene3D" id="1.10.10.60">
    <property type="entry name" value="Homeodomain-like"/>
    <property type="match status" value="1"/>
</dbReference>
<dbReference type="GO" id="GO:0043565">
    <property type="term" value="F:sequence-specific DNA binding"/>
    <property type="evidence" value="ECO:0007669"/>
    <property type="project" value="InterPro"/>
</dbReference>
<dbReference type="PROSITE" id="PS00676">
    <property type="entry name" value="SIGMA54_INTERACT_2"/>
    <property type="match status" value="1"/>
</dbReference>
<dbReference type="EMBL" id="CASHTH010003067">
    <property type="protein sequence ID" value="CAI8039842.1"/>
    <property type="molecule type" value="Genomic_DNA"/>
</dbReference>
<keyword evidence="11" id="KW-0010">Activator</keyword>
<dbReference type="PRINTS" id="PR01590">
    <property type="entry name" value="HTHFIS"/>
</dbReference>
<keyword evidence="12" id="KW-0804">Transcription</keyword>
<dbReference type="PANTHER" id="PTHR32071">
    <property type="entry name" value="TRANSCRIPTIONAL REGULATORY PROTEIN"/>
    <property type="match status" value="1"/>
</dbReference>
<protein>
    <recommendedName>
        <fullName evidence="2">DNA-binding transcriptional regulator NtrC</fullName>
    </recommendedName>
    <alternativeName>
        <fullName evidence="14">Nitrogen regulation protein NR(I)</fullName>
    </alternativeName>
    <alternativeName>
        <fullName evidence="15">Nitrogen regulator I</fullName>
    </alternativeName>
</protein>
<dbReference type="InterPro" id="IPR002078">
    <property type="entry name" value="Sigma_54_int"/>
</dbReference>
<dbReference type="FunFam" id="3.40.50.2300:FF:000018">
    <property type="entry name" value="DNA-binding transcriptional regulator NtrC"/>
    <property type="match status" value="1"/>
</dbReference>
<dbReference type="Gene3D" id="3.40.50.2300">
    <property type="match status" value="1"/>
</dbReference>
<keyword evidence="9" id="KW-0805">Transcription regulation</keyword>
<evidence type="ECO:0000256" key="16">
    <source>
        <dbReference type="PROSITE-ProRule" id="PRU00169"/>
    </source>
</evidence>
<dbReference type="SUPFAM" id="SSF52172">
    <property type="entry name" value="CheY-like"/>
    <property type="match status" value="1"/>
</dbReference>
<evidence type="ECO:0000256" key="7">
    <source>
        <dbReference type="ARBA" id="ARBA00022840"/>
    </source>
</evidence>
<evidence type="ECO:0000256" key="5">
    <source>
        <dbReference type="ARBA" id="ARBA00022553"/>
    </source>
</evidence>
<keyword evidence="13" id="KW-0535">Nitrogen fixation</keyword>
<organism evidence="19 20">
    <name type="scientific">Geodia barretti</name>
    <name type="common">Barrett's horny sponge</name>
    <dbReference type="NCBI Taxonomy" id="519541"/>
    <lineage>
        <taxon>Eukaryota</taxon>
        <taxon>Metazoa</taxon>
        <taxon>Porifera</taxon>
        <taxon>Demospongiae</taxon>
        <taxon>Heteroscleromorpha</taxon>
        <taxon>Tetractinellida</taxon>
        <taxon>Astrophorina</taxon>
        <taxon>Geodiidae</taxon>
        <taxon>Geodia</taxon>
    </lineage>
</organism>
<evidence type="ECO:0000256" key="14">
    <source>
        <dbReference type="ARBA" id="ARBA00029881"/>
    </source>
</evidence>
<dbReference type="Pfam" id="PF00158">
    <property type="entry name" value="Sigma54_activat"/>
    <property type="match status" value="1"/>
</dbReference>
<dbReference type="GO" id="GO:0006355">
    <property type="term" value="P:regulation of DNA-templated transcription"/>
    <property type="evidence" value="ECO:0007669"/>
    <property type="project" value="InterPro"/>
</dbReference>
<dbReference type="Pfam" id="PF02954">
    <property type="entry name" value="HTH_8"/>
    <property type="match status" value="1"/>
</dbReference>
<reference evidence="19" key="1">
    <citation type="submission" date="2023-03" db="EMBL/GenBank/DDBJ databases">
        <authorList>
            <person name="Steffen K."/>
            <person name="Cardenas P."/>
        </authorList>
    </citation>
    <scope>NUCLEOTIDE SEQUENCE</scope>
</reference>
<proteinExistence type="predicted"/>
<keyword evidence="10" id="KW-0238">DNA-binding</keyword>
<evidence type="ECO:0000256" key="4">
    <source>
        <dbReference type="ARBA" id="ARBA00022491"/>
    </source>
</evidence>
<evidence type="ECO:0000259" key="17">
    <source>
        <dbReference type="PROSITE" id="PS50045"/>
    </source>
</evidence>
<dbReference type="PROSITE" id="PS00688">
    <property type="entry name" value="SIGMA54_INTERACT_3"/>
    <property type="match status" value="1"/>
</dbReference>
<evidence type="ECO:0000256" key="9">
    <source>
        <dbReference type="ARBA" id="ARBA00023015"/>
    </source>
</evidence>
<dbReference type="InterPro" id="IPR058031">
    <property type="entry name" value="AAA_lid_NorR"/>
</dbReference>